<evidence type="ECO:0000313" key="3">
    <source>
        <dbReference type="Proteomes" id="UP001275440"/>
    </source>
</evidence>
<keyword evidence="1" id="KW-1133">Transmembrane helix</keyword>
<dbReference type="InterPro" id="IPR036259">
    <property type="entry name" value="MFS_trans_sf"/>
</dbReference>
<organism evidence="2 3">
    <name type="scientific">Rhodococcus zopfii</name>
    <dbReference type="NCBI Taxonomy" id="43772"/>
    <lineage>
        <taxon>Bacteria</taxon>
        <taxon>Bacillati</taxon>
        <taxon>Actinomycetota</taxon>
        <taxon>Actinomycetes</taxon>
        <taxon>Mycobacteriales</taxon>
        <taxon>Nocardiaceae</taxon>
        <taxon>Rhodococcus</taxon>
    </lineage>
</organism>
<dbReference type="InterPro" id="IPR011701">
    <property type="entry name" value="MFS"/>
</dbReference>
<dbReference type="PANTHER" id="PTHR23530:SF1">
    <property type="entry name" value="PERMEASE, MAJOR FACILITATOR SUPERFAMILY-RELATED"/>
    <property type="match status" value="1"/>
</dbReference>
<feature type="transmembrane region" description="Helical" evidence="1">
    <location>
        <begin position="366"/>
        <end position="393"/>
    </location>
</feature>
<proteinExistence type="predicted"/>
<evidence type="ECO:0000256" key="1">
    <source>
        <dbReference type="SAM" id="Phobius"/>
    </source>
</evidence>
<feature type="transmembrane region" description="Helical" evidence="1">
    <location>
        <begin position="157"/>
        <end position="179"/>
    </location>
</feature>
<feature type="transmembrane region" description="Helical" evidence="1">
    <location>
        <begin position="283"/>
        <end position="314"/>
    </location>
</feature>
<name>A0ABU3WWA5_9NOCA</name>
<keyword evidence="1" id="KW-0812">Transmembrane</keyword>
<dbReference type="EMBL" id="WBMO01000005">
    <property type="protein sequence ID" value="MDV2477683.1"/>
    <property type="molecule type" value="Genomic_DNA"/>
</dbReference>
<dbReference type="PANTHER" id="PTHR23530">
    <property type="entry name" value="TRANSPORT PROTEIN-RELATED"/>
    <property type="match status" value="1"/>
</dbReference>
<dbReference type="Gene3D" id="1.20.1250.20">
    <property type="entry name" value="MFS general substrate transporter like domains"/>
    <property type="match status" value="1"/>
</dbReference>
<keyword evidence="3" id="KW-1185">Reference proteome</keyword>
<feature type="transmembrane region" description="Helical" evidence="1">
    <location>
        <begin position="334"/>
        <end position="359"/>
    </location>
</feature>
<feature type="transmembrane region" description="Helical" evidence="1">
    <location>
        <begin position="33"/>
        <end position="52"/>
    </location>
</feature>
<comment type="caution">
    <text evidence="2">The sequence shown here is derived from an EMBL/GenBank/DDBJ whole genome shotgun (WGS) entry which is preliminary data.</text>
</comment>
<dbReference type="Pfam" id="PF07690">
    <property type="entry name" value="MFS_1"/>
    <property type="match status" value="1"/>
</dbReference>
<accession>A0ABU3WWA5</accession>
<dbReference type="Proteomes" id="UP001275440">
    <property type="component" value="Unassembled WGS sequence"/>
</dbReference>
<gene>
    <name evidence="2" type="ORF">F8M49_24050</name>
</gene>
<evidence type="ECO:0000313" key="2">
    <source>
        <dbReference type="EMBL" id="MDV2477683.1"/>
    </source>
</evidence>
<keyword evidence="1" id="KW-0472">Membrane</keyword>
<reference evidence="2 3" key="1">
    <citation type="submission" date="2019-10" db="EMBL/GenBank/DDBJ databases">
        <title>Draft Genome Assembly of Rhodococcus zopfii DSM44189.</title>
        <authorList>
            <person name="Sutton J.M."/>
            <person name="Akob D.M."/>
            <person name="Bushman T.J."/>
        </authorList>
    </citation>
    <scope>NUCLEOTIDE SEQUENCE [LARGE SCALE GENOMIC DNA]</scope>
    <source>
        <strain evidence="2 3">DSM 44189</strain>
    </source>
</reference>
<feature type="transmembrane region" description="Helical" evidence="1">
    <location>
        <begin position="222"/>
        <end position="241"/>
    </location>
</feature>
<feature type="transmembrane region" description="Helical" evidence="1">
    <location>
        <begin position="253"/>
        <end position="271"/>
    </location>
</feature>
<dbReference type="SUPFAM" id="SSF103473">
    <property type="entry name" value="MFS general substrate transporter"/>
    <property type="match status" value="1"/>
</dbReference>
<dbReference type="InterPro" id="IPR053160">
    <property type="entry name" value="MFS_DHA3_Transporter"/>
</dbReference>
<protein>
    <submittedName>
        <fullName evidence="2">MFS transporter</fullName>
    </submittedName>
</protein>
<sequence length="408" mass="41750">MTARAVAYSATRELVPLYGVYGLLFEDNGLSTAQISSLFAVWSISAFVTEVPSGAWADTVPRRTLLFGSAALLTASFSLWMLVPSYWGFAAGFALWGLAESMKSGTFEALLYEELAALGAQSRYATVQGYVNSAEVTCVFLATLSAGPLYVLGGYTLVGWVSIAITVADGLLVFTLPAAPRKVRVDRTDAAPDDDGTFVARYVRALRDGTGEIRTDRIVRRAVLLTAVLMSFLALEEYFALLARDGGASTAQAPLLVAITVVGQVVGAAVAGRTAGMSGRVMAVVLCAAAALIAVGALAGGVAGFVAIGIGYGALHNTGIAAEVRMQDAMSGSARATVTSVAGLTSEVAALALFAGFAVGSAWLSLSILVAAVAVPVLSAAVAVPVLSAAVAAPRMLPSSPRSPRVAG</sequence>